<proteinExistence type="predicted"/>
<comment type="caution">
    <text evidence="1">The sequence shown here is derived from an EMBL/GenBank/DDBJ whole genome shotgun (WGS) entry which is preliminary data.</text>
</comment>
<protein>
    <submittedName>
        <fullName evidence="1">Uncharacterized protein</fullName>
    </submittedName>
</protein>
<evidence type="ECO:0000313" key="2">
    <source>
        <dbReference type="Proteomes" id="UP000093514"/>
    </source>
</evidence>
<dbReference type="EMBL" id="LWDV01000003">
    <property type="protein sequence ID" value="OCL28639.1"/>
    <property type="molecule type" value="Genomic_DNA"/>
</dbReference>
<evidence type="ECO:0000313" key="1">
    <source>
        <dbReference type="EMBL" id="OCL28639.1"/>
    </source>
</evidence>
<dbReference type="Proteomes" id="UP000093514">
    <property type="component" value="Unassembled WGS sequence"/>
</dbReference>
<gene>
    <name evidence="1" type="ORF">U472_00340</name>
</gene>
<reference evidence="2" key="1">
    <citation type="submission" date="2016-07" db="EMBL/GenBank/DDBJ databases">
        <authorList>
            <person name="Florea S."/>
            <person name="Webb J.S."/>
            <person name="Jaromczyk J."/>
            <person name="Schardl C.L."/>
        </authorList>
    </citation>
    <scope>NUCLEOTIDE SEQUENCE [LARGE SCALE GENOMIC DNA]</scope>
    <source>
        <strain evidence="2">Z6</strain>
    </source>
</reference>
<keyword evidence="2" id="KW-1185">Reference proteome</keyword>
<organism evidence="1 2">
    <name type="scientific">Orenia metallireducens</name>
    <dbReference type="NCBI Taxonomy" id="1413210"/>
    <lineage>
        <taxon>Bacteria</taxon>
        <taxon>Bacillati</taxon>
        <taxon>Bacillota</taxon>
        <taxon>Clostridia</taxon>
        <taxon>Halanaerobiales</taxon>
        <taxon>Halobacteroidaceae</taxon>
        <taxon>Orenia</taxon>
    </lineage>
</organism>
<dbReference type="RefSeq" id="WP_068714370.1">
    <property type="nucleotide sequence ID" value="NZ_LWDV01000003.1"/>
</dbReference>
<accession>A0A1C0ADD2</accession>
<reference evidence="1 2" key="2">
    <citation type="submission" date="2016-08" db="EMBL/GenBank/DDBJ databases">
        <title>Orenia metallireducens sp. nov. strain Z6, a Novel Metal-reducing Firmicute from the Deep Subsurface.</title>
        <authorList>
            <person name="Maxim B.I."/>
            <person name="Kenneth K."/>
            <person name="Flynn T.M."/>
            <person name="Oloughlin E.J."/>
            <person name="Locke R.A."/>
            <person name="Weber J.R."/>
            <person name="Egan S.M."/>
            <person name="Mackie R.I."/>
            <person name="Cann I.K."/>
        </authorList>
    </citation>
    <scope>NUCLEOTIDE SEQUENCE [LARGE SCALE GENOMIC DNA]</scope>
    <source>
        <strain evidence="1 2">Z6</strain>
    </source>
</reference>
<dbReference type="AlphaFoldDB" id="A0A1C0ADD2"/>
<name>A0A1C0ADD2_9FIRM</name>
<sequence>MCRYIEKNYFNCRFEHVGSGNIADTHVQEIAELFEIEGEINYIERVNDSAGVILLIKTGMEEPKRIPIRRISAEYYHLNELRSHVLEDEDKLDEILDAAYRAQEAKRSGRMTEGKAISCYLSSLKKAI</sequence>